<evidence type="ECO:0000313" key="5">
    <source>
        <dbReference type="EMBL" id="TGN07956.1"/>
    </source>
</evidence>
<dbReference type="OrthoDB" id="671583at2"/>
<dbReference type="PANTHER" id="PTHR24173:SF74">
    <property type="entry name" value="ANKYRIN REPEAT DOMAIN-CONTAINING PROTEIN 16"/>
    <property type="match status" value="1"/>
</dbReference>
<dbReference type="Gene3D" id="1.25.40.20">
    <property type="entry name" value="Ankyrin repeat-containing domain"/>
    <property type="match status" value="1"/>
</dbReference>
<gene>
    <name evidence="5" type="ORF">EHS11_13525</name>
</gene>
<evidence type="ECO:0000256" key="3">
    <source>
        <dbReference type="PROSITE-ProRule" id="PRU00023"/>
    </source>
</evidence>
<dbReference type="Proteomes" id="UP000298264">
    <property type="component" value="Unassembled WGS sequence"/>
</dbReference>
<feature type="repeat" description="ANK" evidence="3">
    <location>
        <begin position="68"/>
        <end position="100"/>
    </location>
</feature>
<dbReference type="SMART" id="SM00248">
    <property type="entry name" value="ANK"/>
    <property type="match status" value="3"/>
</dbReference>
<dbReference type="AlphaFoldDB" id="A0A4R9LK46"/>
<proteinExistence type="predicted"/>
<keyword evidence="1" id="KW-0677">Repeat</keyword>
<feature type="region of interest" description="Disordered" evidence="4">
    <location>
        <begin position="1"/>
        <end position="20"/>
    </location>
</feature>
<feature type="repeat" description="ANK" evidence="3">
    <location>
        <begin position="101"/>
        <end position="133"/>
    </location>
</feature>
<dbReference type="PANTHER" id="PTHR24173">
    <property type="entry name" value="ANKYRIN REPEAT CONTAINING"/>
    <property type="match status" value="1"/>
</dbReference>
<comment type="caution">
    <text evidence="5">The sequence shown here is derived from an EMBL/GenBank/DDBJ whole genome shotgun (WGS) entry which is preliminary data.</text>
</comment>
<evidence type="ECO:0000256" key="2">
    <source>
        <dbReference type="ARBA" id="ARBA00023043"/>
    </source>
</evidence>
<dbReference type="Pfam" id="PF12796">
    <property type="entry name" value="Ank_2"/>
    <property type="match status" value="1"/>
</dbReference>
<sequence>MEQTMLAKKGEGMKGEPSSVSTWENYRSTFANPDKRQAEIFDAARKGDLIGFLSLQVTQEELEAKNDKGYTALMLSAYNGREDLTNILLGYGANPNSVDHSGNSILMGVSFKGNLQLAKILIQSGADLHYASPKGQTAVQMAVLFGRTDLVEYFESLTHSDSQEGEMNLKRSSSFRSFFRFAKAWAQYLFSFVFQNQLYKSKKEGGLR</sequence>
<dbReference type="InterPro" id="IPR002110">
    <property type="entry name" value="Ankyrin_rpt"/>
</dbReference>
<evidence type="ECO:0000256" key="1">
    <source>
        <dbReference type="ARBA" id="ARBA00022737"/>
    </source>
</evidence>
<dbReference type="EMBL" id="RQHV01000061">
    <property type="protein sequence ID" value="TGN07956.1"/>
    <property type="molecule type" value="Genomic_DNA"/>
</dbReference>
<dbReference type="PROSITE" id="PS50088">
    <property type="entry name" value="ANK_REPEAT"/>
    <property type="match status" value="2"/>
</dbReference>
<organism evidence="5 6">
    <name type="scientific">Leptospira ilyithenensis</name>
    <dbReference type="NCBI Taxonomy" id="2484901"/>
    <lineage>
        <taxon>Bacteria</taxon>
        <taxon>Pseudomonadati</taxon>
        <taxon>Spirochaetota</taxon>
        <taxon>Spirochaetia</taxon>
        <taxon>Leptospirales</taxon>
        <taxon>Leptospiraceae</taxon>
        <taxon>Leptospira</taxon>
    </lineage>
</organism>
<reference evidence="5" key="1">
    <citation type="journal article" date="2019" name="PLoS Negl. Trop. Dis.">
        <title>Revisiting the worldwide diversity of Leptospira species in the environment.</title>
        <authorList>
            <person name="Vincent A.T."/>
            <person name="Schiettekatte O."/>
            <person name="Bourhy P."/>
            <person name="Veyrier F.J."/>
            <person name="Picardeau M."/>
        </authorList>
    </citation>
    <scope>NUCLEOTIDE SEQUENCE [LARGE SCALE GENOMIC DNA]</scope>
    <source>
        <strain evidence="5">201400974</strain>
    </source>
</reference>
<dbReference type="InterPro" id="IPR036770">
    <property type="entry name" value="Ankyrin_rpt-contain_sf"/>
</dbReference>
<accession>A0A4R9LK46</accession>
<dbReference type="SUPFAM" id="SSF48403">
    <property type="entry name" value="Ankyrin repeat"/>
    <property type="match status" value="1"/>
</dbReference>
<name>A0A4R9LK46_9LEPT</name>
<protein>
    <submittedName>
        <fullName evidence="5">Ankyrin repeat domain-containing protein</fullName>
    </submittedName>
</protein>
<keyword evidence="2 3" id="KW-0040">ANK repeat</keyword>
<evidence type="ECO:0000313" key="6">
    <source>
        <dbReference type="Proteomes" id="UP000298264"/>
    </source>
</evidence>
<dbReference type="PROSITE" id="PS50297">
    <property type="entry name" value="ANK_REP_REGION"/>
    <property type="match status" value="1"/>
</dbReference>
<evidence type="ECO:0000256" key="4">
    <source>
        <dbReference type="SAM" id="MobiDB-lite"/>
    </source>
</evidence>
<keyword evidence="6" id="KW-1185">Reference proteome</keyword>